<protein>
    <recommendedName>
        <fullName evidence="1">SecDF P1 head subdomain domain-containing protein</fullName>
    </recommendedName>
</protein>
<sequence>MTVEDPSGRLAAKARRRRFMMLTAAVIGLAMLLPGLATVMQRDSTPAADQATSTTPAAPAIKPLAVVVVTEVVGVGPDGCPAPGLGPYTEHRQLCDLEKKGLYTLGSDRIELQLTGASAVPPSLAEALNPTAPPTTTAAASGGYTVHVLMTPESGREFADFTAAHPGKQLAFVRDSQVVSAPKVDGRIEGQTLVLSGELTAEQAERTAALLRNGS</sequence>
<dbReference type="STRING" id="444597.BST26_20485"/>
<comment type="caution">
    <text evidence="2">The sequence shown here is derived from an EMBL/GenBank/DDBJ whole genome shotgun (WGS) entry which is preliminary data.</text>
</comment>
<dbReference type="RefSeq" id="WP_083033683.1">
    <property type="nucleotide sequence ID" value="NZ_AP022618.1"/>
</dbReference>
<evidence type="ECO:0000259" key="1">
    <source>
        <dbReference type="Pfam" id="PF22599"/>
    </source>
</evidence>
<evidence type="ECO:0000313" key="2">
    <source>
        <dbReference type="EMBL" id="ORA63270.1"/>
    </source>
</evidence>
<dbReference type="OrthoDB" id="4732203at2"/>
<proteinExistence type="predicted"/>
<keyword evidence="3" id="KW-1185">Reference proteome</keyword>
<organism evidence="2 3">
    <name type="scientific">Mycolicibacterium insubricum</name>
    <dbReference type="NCBI Taxonomy" id="444597"/>
    <lineage>
        <taxon>Bacteria</taxon>
        <taxon>Bacillati</taxon>
        <taxon>Actinomycetota</taxon>
        <taxon>Actinomycetes</taxon>
        <taxon>Mycobacteriales</taxon>
        <taxon>Mycobacteriaceae</taxon>
        <taxon>Mycolicibacterium</taxon>
    </lineage>
</organism>
<dbReference type="Gene3D" id="3.30.1360.200">
    <property type="match status" value="1"/>
</dbReference>
<dbReference type="Proteomes" id="UP000192801">
    <property type="component" value="Unassembled WGS sequence"/>
</dbReference>
<evidence type="ECO:0000313" key="3">
    <source>
        <dbReference type="Proteomes" id="UP000192801"/>
    </source>
</evidence>
<dbReference type="Pfam" id="PF22599">
    <property type="entry name" value="SecDF_P1_head"/>
    <property type="match status" value="1"/>
</dbReference>
<dbReference type="InterPro" id="IPR054384">
    <property type="entry name" value="SecDF_P1_head"/>
</dbReference>
<feature type="domain" description="SecDF P1 head subdomain" evidence="1">
    <location>
        <begin position="139"/>
        <end position="215"/>
    </location>
</feature>
<dbReference type="EMBL" id="MVHS01000084">
    <property type="protein sequence ID" value="ORA63270.1"/>
    <property type="molecule type" value="Genomic_DNA"/>
</dbReference>
<accession>A0A1X0CUY4</accession>
<reference evidence="2 3" key="1">
    <citation type="submission" date="2016-12" db="EMBL/GenBank/DDBJ databases">
        <title>The new phylogeny of genus Mycobacterium.</title>
        <authorList>
            <person name="Tortoli E."/>
            <person name="Trovato A."/>
            <person name="Cirillo D.M."/>
        </authorList>
    </citation>
    <scope>NUCLEOTIDE SEQUENCE [LARGE SCALE GENOMIC DNA]</scope>
    <source>
        <strain evidence="2 3">DSM 45130</strain>
    </source>
</reference>
<gene>
    <name evidence="2" type="ORF">BST26_20485</name>
</gene>
<dbReference type="AlphaFoldDB" id="A0A1X0CUY4"/>
<name>A0A1X0CUY4_9MYCO</name>